<dbReference type="RefSeq" id="WP_005399541.1">
    <property type="nucleotide sequence ID" value="NZ_CANMLB010000004.1"/>
</dbReference>
<dbReference type="InterPro" id="IPR005119">
    <property type="entry name" value="LysR_subst-bd"/>
</dbReference>
<evidence type="ECO:0000259" key="5">
    <source>
        <dbReference type="PROSITE" id="PS50931"/>
    </source>
</evidence>
<keyword evidence="11" id="KW-1185">Reference proteome</keyword>
<protein>
    <submittedName>
        <fullName evidence="8">HTH-type transcriptional regulator GltC</fullName>
    </submittedName>
    <submittedName>
        <fullName evidence="6">LysR substrate-binding domain-containing protein</fullName>
    </submittedName>
</protein>
<dbReference type="SUPFAM" id="SSF46785">
    <property type="entry name" value="Winged helix' DNA-binding domain"/>
    <property type="match status" value="1"/>
</dbReference>
<dbReference type="PANTHER" id="PTHR30419">
    <property type="entry name" value="HTH-TYPE TRANSCRIPTIONAL REGULATOR YBHD"/>
    <property type="match status" value="1"/>
</dbReference>
<keyword evidence="4" id="KW-0804">Transcription</keyword>
<accession>A0A1R7QE71</accession>
<dbReference type="Proteomes" id="UP000196240">
    <property type="component" value="Unassembled WGS sequence"/>
</dbReference>
<reference evidence="6" key="2">
    <citation type="submission" date="2022-09" db="EMBL/GenBank/DDBJ databases">
        <title>Intensive care unit water sources are persistently colonized with multi-drug resistant bacteria and are the site of extensive horizontal gene transfer of antibiotic resistance genes.</title>
        <authorList>
            <person name="Diorio-Toth L."/>
        </authorList>
    </citation>
    <scope>NUCLEOTIDE SEQUENCE</scope>
    <source>
        <strain evidence="7">GD03885</strain>
        <strain evidence="6">GD04065</strain>
    </source>
</reference>
<evidence type="ECO:0000256" key="2">
    <source>
        <dbReference type="ARBA" id="ARBA00023015"/>
    </source>
</evidence>
<dbReference type="InterPro" id="IPR036390">
    <property type="entry name" value="WH_DNA-bd_sf"/>
</dbReference>
<dbReference type="Proteomes" id="UP001244586">
    <property type="component" value="Chromosome"/>
</dbReference>
<dbReference type="InterPro" id="IPR050950">
    <property type="entry name" value="HTH-type_LysR_regulators"/>
</dbReference>
<dbReference type="GO" id="GO:0003677">
    <property type="term" value="F:DNA binding"/>
    <property type="evidence" value="ECO:0007669"/>
    <property type="project" value="UniProtKB-KW"/>
</dbReference>
<organism evidence="8 10">
    <name type="scientific">Acinetobacter johnsonii</name>
    <dbReference type="NCBI Taxonomy" id="40214"/>
    <lineage>
        <taxon>Bacteria</taxon>
        <taxon>Pseudomonadati</taxon>
        <taxon>Pseudomonadota</taxon>
        <taxon>Gammaproteobacteria</taxon>
        <taxon>Moraxellales</taxon>
        <taxon>Moraxellaceae</taxon>
        <taxon>Acinetobacter</taxon>
    </lineage>
</organism>
<dbReference type="PROSITE" id="PS50931">
    <property type="entry name" value="HTH_LYSR"/>
    <property type="match status" value="1"/>
</dbReference>
<reference evidence="9 11" key="3">
    <citation type="submission" date="2023-04" db="EMBL/GenBank/DDBJ databases">
        <title>Acinetobacter johnsonii isolate AYTCM encoding NDM-1, OXA-58 and PER-1.</title>
        <authorList>
            <person name="Tian C."/>
            <person name="Wang S."/>
            <person name="Fan X."/>
            <person name="Xia D."/>
        </authorList>
    </citation>
    <scope>NUCLEOTIDE SEQUENCE [LARGE SCALE GENOMIC DNA]</scope>
    <source>
        <strain evidence="9 11">AYTCM</strain>
    </source>
</reference>
<dbReference type="InterPro" id="IPR000847">
    <property type="entry name" value="LysR_HTH_N"/>
</dbReference>
<dbReference type="PRINTS" id="PR00039">
    <property type="entry name" value="HTHLYSR"/>
</dbReference>
<dbReference type="Gene3D" id="3.40.190.290">
    <property type="match status" value="1"/>
</dbReference>
<dbReference type="PANTHER" id="PTHR30419:SF8">
    <property type="entry name" value="NITROGEN ASSIMILATION TRANSCRIPTIONAL ACTIVATOR-RELATED"/>
    <property type="match status" value="1"/>
</dbReference>
<reference evidence="8 10" key="1">
    <citation type="submission" date="2017-02" db="EMBL/GenBank/DDBJ databases">
        <authorList>
            <person name="Peterson S.W."/>
        </authorList>
    </citation>
    <scope>NUCLEOTIDE SEQUENCE [LARGE SCALE GENOMIC DNA]</scope>
    <source>
        <strain evidence="8">C6</strain>
    </source>
</reference>
<dbReference type="EMBL" id="JAOCCL010000012">
    <property type="protein sequence ID" value="MDH0826111.1"/>
    <property type="molecule type" value="Genomic_DNA"/>
</dbReference>
<gene>
    <name evidence="8" type="primary">gltC_1</name>
    <name evidence="8" type="ORF">ACNJC6_02164</name>
    <name evidence="7" type="ORF">N5C97_06310</name>
    <name evidence="6" type="ORF">N7566_07390</name>
    <name evidence="9" type="ORF">QBJ73_14590</name>
</gene>
<dbReference type="Proteomes" id="UP001160116">
    <property type="component" value="Unassembled WGS sequence"/>
</dbReference>
<dbReference type="GO" id="GO:0003700">
    <property type="term" value="F:DNA-binding transcription factor activity"/>
    <property type="evidence" value="ECO:0007669"/>
    <property type="project" value="InterPro"/>
</dbReference>
<dbReference type="Gene3D" id="1.10.10.10">
    <property type="entry name" value="Winged helix-like DNA-binding domain superfamily/Winged helix DNA-binding domain"/>
    <property type="match status" value="1"/>
</dbReference>
<dbReference type="SUPFAM" id="SSF53850">
    <property type="entry name" value="Periplasmic binding protein-like II"/>
    <property type="match status" value="1"/>
</dbReference>
<dbReference type="EMBL" id="FUUY01000006">
    <property type="protein sequence ID" value="SJX22521.1"/>
    <property type="molecule type" value="Genomic_DNA"/>
</dbReference>
<evidence type="ECO:0000313" key="6">
    <source>
        <dbReference type="EMBL" id="MDG9786815.1"/>
    </source>
</evidence>
<dbReference type="GO" id="GO:0005829">
    <property type="term" value="C:cytosol"/>
    <property type="evidence" value="ECO:0007669"/>
    <property type="project" value="TreeGrafter"/>
</dbReference>
<dbReference type="EMBL" id="CP121776">
    <property type="protein sequence ID" value="WMG17589.1"/>
    <property type="molecule type" value="Genomic_DNA"/>
</dbReference>
<dbReference type="Proteomes" id="UP001157887">
    <property type="component" value="Unassembled WGS sequence"/>
</dbReference>
<evidence type="ECO:0000256" key="4">
    <source>
        <dbReference type="ARBA" id="ARBA00023163"/>
    </source>
</evidence>
<evidence type="ECO:0000313" key="7">
    <source>
        <dbReference type="EMBL" id="MDH0826111.1"/>
    </source>
</evidence>
<evidence type="ECO:0000313" key="9">
    <source>
        <dbReference type="EMBL" id="WMG17589.1"/>
    </source>
</evidence>
<sequence length="299" mass="33687">MDFKALKIFVQLVKSHSFSLAAEELSVTQPTISKSLKQLEDEIGLPLFHKGEAGRKREVKLTYMGEQVYLHAVQILQQEQQIFEAADQIRGLKQGVLRLGLPPLGSVLLSSLIVKFHKLYPNIELNFLEVGATGIEEAILAKKIDVGILLGELKPSIQGIQIIDSPLCLLSNYDSQWRKRDVVQFAELKEESFLLYADTFTLNHVILDAAMAAGFEPKVLCKSSQWDFIAKMVESGVGIALLPQIYCEQLDRAKFSVSLVEQPSLRWNLNMAWNSTVVMNPATRAWLSIIDEYKDQIHF</sequence>
<evidence type="ECO:0000313" key="8">
    <source>
        <dbReference type="EMBL" id="SJX22521.1"/>
    </source>
</evidence>
<evidence type="ECO:0000256" key="1">
    <source>
        <dbReference type="ARBA" id="ARBA00009437"/>
    </source>
</evidence>
<keyword evidence="2" id="KW-0805">Transcription regulation</keyword>
<dbReference type="Pfam" id="PF03466">
    <property type="entry name" value="LysR_substrate"/>
    <property type="match status" value="1"/>
</dbReference>
<dbReference type="AlphaFoldDB" id="A0A1R7QE71"/>
<dbReference type="EMBL" id="JAOECG010000006">
    <property type="protein sequence ID" value="MDG9786815.1"/>
    <property type="molecule type" value="Genomic_DNA"/>
</dbReference>
<evidence type="ECO:0000313" key="10">
    <source>
        <dbReference type="Proteomes" id="UP000196240"/>
    </source>
</evidence>
<feature type="domain" description="HTH lysR-type" evidence="5">
    <location>
        <begin position="1"/>
        <end position="62"/>
    </location>
</feature>
<evidence type="ECO:0000256" key="3">
    <source>
        <dbReference type="ARBA" id="ARBA00023125"/>
    </source>
</evidence>
<name>A0A1R7QE71_ACIJO</name>
<dbReference type="FunFam" id="1.10.10.10:FF:000001">
    <property type="entry name" value="LysR family transcriptional regulator"/>
    <property type="match status" value="1"/>
</dbReference>
<dbReference type="Pfam" id="PF00126">
    <property type="entry name" value="HTH_1"/>
    <property type="match status" value="1"/>
</dbReference>
<evidence type="ECO:0000313" key="11">
    <source>
        <dbReference type="Proteomes" id="UP001244586"/>
    </source>
</evidence>
<comment type="similarity">
    <text evidence="1">Belongs to the LysR transcriptional regulatory family.</text>
</comment>
<proteinExistence type="inferred from homology"/>
<dbReference type="InterPro" id="IPR036388">
    <property type="entry name" value="WH-like_DNA-bd_sf"/>
</dbReference>
<keyword evidence="3" id="KW-0238">DNA-binding</keyword>